<dbReference type="GO" id="GO:0019888">
    <property type="term" value="F:protein phosphatase regulator activity"/>
    <property type="evidence" value="ECO:0007669"/>
    <property type="project" value="InterPro"/>
</dbReference>
<keyword evidence="2" id="KW-0812">Transmembrane</keyword>
<dbReference type="GeneID" id="11496115"/>
<accession>G0WF78</accession>
<dbReference type="GO" id="GO:0071595">
    <property type="term" value="C:Nem1-Spo7 phosphatase complex"/>
    <property type="evidence" value="ECO:0007669"/>
    <property type="project" value="EnsemblFungi"/>
</dbReference>
<dbReference type="EMBL" id="HE580274">
    <property type="protein sequence ID" value="CCD26439.1"/>
    <property type="molecule type" value="Genomic_DNA"/>
</dbReference>
<feature type="region of interest" description="Disordered" evidence="1">
    <location>
        <begin position="68"/>
        <end position="132"/>
    </location>
</feature>
<name>G0WF78_NAUDC</name>
<feature type="compositionally biased region" description="Low complexity" evidence="1">
    <location>
        <begin position="118"/>
        <end position="132"/>
    </location>
</feature>
<dbReference type="GO" id="GO:0006998">
    <property type="term" value="P:nuclear envelope organization"/>
    <property type="evidence" value="ECO:0007669"/>
    <property type="project" value="EnsemblFungi"/>
</dbReference>
<dbReference type="Proteomes" id="UP000000689">
    <property type="component" value="Chromosome 8"/>
</dbReference>
<evidence type="ECO:0000256" key="1">
    <source>
        <dbReference type="SAM" id="MobiDB-lite"/>
    </source>
</evidence>
<evidence type="ECO:0000313" key="3">
    <source>
        <dbReference type="EMBL" id="CCD26439.1"/>
    </source>
</evidence>
<dbReference type="KEGG" id="ndi:NDAI_0H02650"/>
<reference evidence="3 4" key="1">
    <citation type="journal article" date="2011" name="Proc. Natl. Acad. Sci. U.S.A.">
        <title>Evolutionary erosion of yeast sex chromosomes by mating-type switching accidents.</title>
        <authorList>
            <person name="Gordon J.L."/>
            <person name="Armisen D."/>
            <person name="Proux-Wera E."/>
            <person name="Oheigeartaigh S.S."/>
            <person name="Byrne K.P."/>
            <person name="Wolfe K.H."/>
        </authorList>
    </citation>
    <scope>NUCLEOTIDE SEQUENCE [LARGE SCALE GENOMIC DNA]</scope>
    <source>
        <strain evidence="4">ATCC 10597 / BCRC 20456 / CBS 421 / NBRC 0211 / NRRL Y-12639</strain>
    </source>
</reference>
<dbReference type="OMA" id="EYKRTIV"/>
<keyword evidence="4" id="KW-1185">Reference proteome</keyword>
<feature type="compositionally biased region" description="Polar residues" evidence="1">
    <location>
        <begin position="96"/>
        <end position="106"/>
    </location>
</feature>
<dbReference type="PANTHER" id="PTHR28249">
    <property type="entry name" value="SPORULATION-SPECIFIC PROTEIN SPO7"/>
    <property type="match status" value="1"/>
</dbReference>
<gene>
    <name evidence="3" type="primary">NDAI0H02650</name>
    <name evidence="3" type="ordered locus">NDAI_0H02650</name>
</gene>
<dbReference type="STRING" id="1071378.G0WF78"/>
<dbReference type="PANTHER" id="PTHR28249:SF1">
    <property type="entry name" value="SPORULATION-SPECIFIC PROTEIN SPO7"/>
    <property type="match status" value="1"/>
</dbReference>
<feature type="transmembrane region" description="Helical" evidence="2">
    <location>
        <begin position="202"/>
        <end position="222"/>
    </location>
</feature>
<protein>
    <recommendedName>
        <fullName evidence="5">Spo7-like protein</fullName>
    </recommendedName>
</protein>
<dbReference type="Pfam" id="PF03907">
    <property type="entry name" value="Spo7"/>
    <property type="match status" value="1"/>
</dbReference>
<sequence length="363" mass="41766">METPEDGEKLPTLHFVDIEGNDVDVKRTIRMENKENSTSINDKSVITVQYQQEQMDSDDLKDSIALINSDVPDNKGNTTTSNGHIRDSDEDIALATNVNSNGNSGIIQVRKRSDSKTSRTSSSRNPKSSSDISSASKIFRNLLILEDDLRRQAGIAKRLKWQFTMFFSGLIGVAGFAIYELFFDYGSFNGHSNTDKSMSRLYRIFLQFTVCFIAITLVLFHLSGQYKRTIVIPRRFFVSSNKGLRQFNVKLVKVNSSMDEKYTDFVRYISRKVAHCNLFLFRTILRFSEQSTIVHFWKSVTIRSQPRIGAIDVKLIINPRFCSAEVREGWEIYRDEFWAREGARRRQMVDAYSINKTDKPHKN</sequence>
<dbReference type="GO" id="GO:0004721">
    <property type="term" value="F:phosphoprotein phosphatase activity"/>
    <property type="evidence" value="ECO:0007669"/>
    <property type="project" value="EnsemblFungi"/>
</dbReference>
<dbReference type="GO" id="GO:0071072">
    <property type="term" value="P:negative regulation of phospholipid biosynthetic process"/>
    <property type="evidence" value="ECO:0007669"/>
    <property type="project" value="EnsemblFungi"/>
</dbReference>
<keyword evidence="2" id="KW-0472">Membrane</keyword>
<proteinExistence type="predicted"/>
<dbReference type="HOGENOM" id="CLU_065195_1_0_1"/>
<evidence type="ECO:0008006" key="5">
    <source>
        <dbReference type="Google" id="ProtNLM"/>
    </source>
</evidence>
<feature type="transmembrane region" description="Helical" evidence="2">
    <location>
        <begin position="161"/>
        <end position="182"/>
    </location>
</feature>
<dbReference type="InterPro" id="IPR005605">
    <property type="entry name" value="Spo7"/>
</dbReference>
<dbReference type="OrthoDB" id="5599171at2759"/>
<evidence type="ECO:0000256" key="2">
    <source>
        <dbReference type="SAM" id="Phobius"/>
    </source>
</evidence>
<dbReference type="RefSeq" id="XP_003671682.1">
    <property type="nucleotide sequence ID" value="XM_003671634.1"/>
</dbReference>
<dbReference type="AlphaFoldDB" id="G0WF78"/>
<dbReference type="GO" id="GO:0061709">
    <property type="term" value="P:reticulophagy"/>
    <property type="evidence" value="ECO:0007669"/>
    <property type="project" value="EnsemblFungi"/>
</dbReference>
<keyword evidence="2" id="KW-1133">Transmembrane helix</keyword>
<evidence type="ECO:0000313" key="4">
    <source>
        <dbReference type="Proteomes" id="UP000000689"/>
    </source>
</evidence>
<organism evidence="3 4">
    <name type="scientific">Naumovozyma dairenensis (strain ATCC 10597 / BCRC 20456 / CBS 421 / NBRC 0211 / NRRL Y-12639)</name>
    <name type="common">Saccharomyces dairenensis</name>
    <dbReference type="NCBI Taxonomy" id="1071378"/>
    <lineage>
        <taxon>Eukaryota</taxon>
        <taxon>Fungi</taxon>
        <taxon>Dikarya</taxon>
        <taxon>Ascomycota</taxon>
        <taxon>Saccharomycotina</taxon>
        <taxon>Saccharomycetes</taxon>
        <taxon>Saccharomycetales</taxon>
        <taxon>Saccharomycetaceae</taxon>
        <taxon>Naumovozyma</taxon>
    </lineage>
</organism>
<dbReference type="eggNOG" id="ENOG502QTI4">
    <property type="taxonomic scope" value="Eukaryota"/>
</dbReference>